<name>A0A834MG20_RHYFE</name>
<feature type="region of interest" description="Disordered" evidence="1">
    <location>
        <begin position="780"/>
        <end position="810"/>
    </location>
</feature>
<feature type="compositionally biased region" description="Basic and acidic residues" evidence="1">
    <location>
        <begin position="961"/>
        <end position="972"/>
    </location>
</feature>
<feature type="compositionally biased region" description="Basic and acidic residues" evidence="1">
    <location>
        <begin position="933"/>
        <end position="946"/>
    </location>
</feature>
<feature type="compositionally biased region" description="Basic and acidic residues" evidence="1">
    <location>
        <begin position="194"/>
        <end position="242"/>
    </location>
</feature>
<feature type="region of interest" description="Disordered" evidence="1">
    <location>
        <begin position="927"/>
        <end position="991"/>
    </location>
</feature>
<dbReference type="OrthoDB" id="7605699at2759"/>
<feature type="compositionally biased region" description="Basic and acidic residues" evidence="1">
    <location>
        <begin position="126"/>
        <end position="136"/>
    </location>
</feature>
<evidence type="ECO:0000313" key="2">
    <source>
        <dbReference type="EMBL" id="KAF7282238.1"/>
    </source>
</evidence>
<reference evidence="2" key="1">
    <citation type="submission" date="2020-08" db="EMBL/GenBank/DDBJ databases">
        <title>Genome sequencing and assembly of the red palm weevil Rhynchophorus ferrugineus.</title>
        <authorList>
            <person name="Dias G.B."/>
            <person name="Bergman C.M."/>
            <person name="Manee M."/>
        </authorList>
    </citation>
    <scope>NUCLEOTIDE SEQUENCE</scope>
    <source>
        <strain evidence="2">AA-2017</strain>
        <tissue evidence="2">Whole larva</tissue>
    </source>
</reference>
<dbReference type="PANTHER" id="PTHR31532">
    <property type="entry name" value="BIORIENTATION OF CHROMOSOMES IN CELL DIVISION 1 FAMILY MEMBER"/>
    <property type="match status" value="1"/>
</dbReference>
<sequence length="991" mass="112765">MNKNQIREQLRKNISESGFLEIGVERIVDQVVNPKINTVFLPKVEDVVYRYLGLERPTNDIKRELKVEVTDLLPEDLEAVSPASVHEDICVNEDKMEVDTEAHNTSFISSIVKTEDESPPFEPLEENTKFSSREENIDQSGQSIGLDIKGKQFSSNLEIIQDISQSSQNSHDLSVEMSEENSKMEICEDSNVSNDRHEIDDKSIENTNEMKDIISDDAEKKEGRRDSDIKISDDKKSDSKRSYDKHKSRSDRKDDKDKRNRSKSESKSKDHKDYKSSSKHSSSKDRDKERKDYRNGKDKVDGTDKSKSDRNKDSDKVKEGDKYKDKSYRSKDSEREKDKSQKEKDRSDKGRSDKDRSRSSTSSNSNKYNKDSSRNSGKDKDKSGDRSQDKESSKSKESSSKDKDISKSSKEKDKPKSSSSSSSKDKDKRYSSSSRSSDKHKKNIDKDKPSDKKSSSSKKDKKPVDDHYSSKDKKSDRRSTDRDSNDGSSKSSRQASSFIDILGSKASSKESSEVFSSGSGDSNNSDKTDAAVNDTDSDSSAKDNSVEVQTIRYYKPKLACNVHEVMKIMKIRKQLARLERKNQLSLTDIELVRESVNSGTSDQNDILLPQKNYEEPSEKGQDHNQESPRLQTKELSMESFEALEAKLAEAMSSVDCSTYGEEDDNFEYTSVLFSPVKKRNSQDAANVVKDLSSNTFENQSNVNCDIKEEVEIVASHYKKVLPDVNGQEQVKGQPMLATIAYCSNEDNEKENKLQNNAKAPFKINIAKTGKKCFLNLQDDGNITDSNRSNDRECSEQSLMNNELSHQTNSQKSMLMSAEDNGPCYYFDRVNSEYLNNLEVLHRTIRKLESAIQDSSLKLQNIQIHRMKDHKRRFDNGESNNKASDLHPSSDYKKRHISEVKPEASKEYIYNSGLTFILDVPQNHNFNLPLSPAESDKSGEHKKEEPQTVKPKRIGRVSVGRANERYSNEDLYKPRPVFNYTSSRRRAKNEQL</sequence>
<accession>A0A834MG20</accession>
<protein>
    <submittedName>
        <fullName evidence="2">Uncharacterized protein</fullName>
    </submittedName>
</protein>
<feature type="compositionally biased region" description="Low complexity" evidence="1">
    <location>
        <begin position="513"/>
        <end position="523"/>
    </location>
</feature>
<feature type="region of interest" description="Disordered" evidence="1">
    <location>
        <begin position="868"/>
        <end position="893"/>
    </location>
</feature>
<feature type="compositionally biased region" description="Basic and acidic residues" evidence="1">
    <location>
        <begin position="444"/>
        <end position="485"/>
    </location>
</feature>
<comment type="caution">
    <text evidence="2">The sequence shown here is derived from an EMBL/GenBank/DDBJ whole genome shotgun (WGS) entry which is preliminary data.</text>
</comment>
<feature type="compositionally biased region" description="Basic and acidic residues" evidence="1">
    <location>
        <begin position="251"/>
        <end position="358"/>
    </location>
</feature>
<gene>
    <name evidence="2" type="ORF">GWI33_003036</name>
</gene>
<feature type="compositionally biased region" description="Polar residues" evidence="1">
    <location>
        <begin position="795"/>
        <end position="810"/>
    </location>
</feature>
<dbReference type="PANTHER" id="PTHR31532:SF10">
    <property type="entry name" value="BIORIENTATION OF CHROMOSOMES IN CELL DIVISION PROTEIN 1-LIKE 1"/>
    <property type="match status" value="1"/>
</dbReference>
<dbReference type="EMBL" id="JAACXV010000183">
    <property type="protein sequence ID" value="KAF7282238.1"/>
    <property type="molecule type" value="Genomic_DNA"/>
</dbReference>
<proteinExistence type="predicted"/>
<organism evidence="2 3">
    <name type="scientific">Rhynchophorus ferrugineus</name>
    <name type="common">Red palm weevil</name>
    <name type="synonym">Curculio ferrugineus</name>
    <dbReference type="NCBI Taxonomy" id="354439"/>
    <lineage>
        <taxon>Eukaryota</taxon>
        <taxon>Metazoa</taxon>
        <taxon>Ecdysozoa</taxon>
        <taxon>Arthropoda</taxon>
        <taxon>Hexapoda</taxon>
        <taxon>Insecta</taxon>
        <taxon>Pterygota</taxon>
        <taxon>Neoptera</taxon>
        <taxon>Endopterygota</taxon>
        <taxon>Coleoptera</taxon>
        <taxon>Polyphaga</taxon>
        <taxon>Cucujiformia</taxon>
        <taxon>Curculionidae</taxon>
        <taxon>Dryophthorinae</taxon>
        <taxon>Rhynchophorus</taxon>
    </lineage>
</organism>
<feature type="compositionally biased region" description="Basic and acidic residues" evidence="1">
    <location>
        <begin position="883"/>
        <end position="893"/>
    </location>
</feature>
<feature type="region of interest" description="Disordered" evidence="1">
    <location>
        <begin position="164"/>
        <end position="544"/>
    </location>
</feature>
<evidence type="ECO:0000313" key="3">
    <source>
        <dbReference type="Proteomes" id="UP000625711"/>
    </source>
</evidence>
<dbReference type="GO" id="GO:0048188">
    <property type="term" value="C:Set1C/COMPASS complex"/>
    <property type="evidence" value="ECO:0007669"/>
    <property type="project" value="TreeGrafter"/>
</dbReference>
<feature type="compositionally biased region" description="Basic and acidic residues" evidence="1">
    <location>
        <begin position="368"/>
        <end position="416"/>
    </location>
</feature>
<dbReference type="Proteomes" id="UP000625711">
    <property type="component" value="Unassembled WGS sequence"/>
</dbReference>
<feature type="compositionally biased region" description="Basic residues" evidence="1">
    <location>
        <begin position="982"/>
        <end position="991"/>
    </location>
</feature>
<dbReference type="GO" id="GO:0031297">
    <property type="term" value="P:replication fork processing"/>
    <property type="evidence" value="ECO:0007669"/>
    <property type="project" value="TreeGrafter"/>
</dbReference>
<feature type="region of interest" description="Disordered" evidence="1">
    <location>
        <begin position="115"/>
        <end position="137"/>
    </location>
</feature>
<dbReference type="AlphaFoldDB" id="A0A834MG20"/>
<keyword evidence="3" id="KW-1185">Reference proteome</keyword>
<evidence type="ECO:0000256" key="1">
    <source>
        <dbReference type="SAM" id="MobiDB-lite"/>
    </source>
</evidence>